<dbReference type="Proteomes" id="UP001415857">
    <property type="component" value="Unassembled WGS sequence"/>
</dbReference>
<protein>
    <submittedName>
        <fullName evidence="1">Uncharacterized protein</fullName>
    </submittedName>
</protein>
<dbReference type="EMBL" id="JBBPBK010000001">
    <property type="protein sequence ID" value="KAK9293372.1"/>
    <property type="molecule type" value="Genomic_DNA"/>
</dbReference>
<gene>
    <name evidence="1" type="ORF">L1049_021364</name>
</gene>
<accession>A0AAP0SDZ4</accession>
<sequence>MSEADLIDHAGLDSVIYIRIYLLGVPWSQAIIVKVFGRTVGYGYPLSRISTMWKPDSELDCVDLRHDYFPVRFDLVEHLEDYRRVLNEGQLPIKFYEVEILKRIGRRLGNIIDINAHMEASSRGWFARFCVQVNLYARLIPNVHFGGVWKDVAFELLSSLCFTCYCIGYVGNLYLRSIVKDRYAQSPSNCIQSIVVTYTCCLVV</sequence>
<organism evidence="1 2">
    <name type="scientific">Liquidambar formosana</name>
    <name type="common">Formosan gum</name>
    <dbReference type="NCBI Taxonomy" id="63359"/>
    <lineage>
        <taxon>Eukaryota</taxon>
        <taxon>Viridiplantae</taxon>
        <taxon>Streptophyta</taxon>
        <taxon>Embryophyta</taxon>
        <taxon>Tracheophyta</taxon>
        <taxon>Spermatophyta</taxon>
        <taxon>Magnoliopsida</taxon>
        <taxon>eudicotyledons</taxon>
        <taxon>Gunneridae</taxon>
        <taxon>Pentapetalae</taxon>
        <taxon>Saxifragales</taxon>
        <taxon>Altingiaceae</taxon>
        <taxon>Liquidambar</taxon>
    </lineage>
</organism>
<proteinExistence type="predicted"/>
<reference evidence="1 2" key="1">
    <citation type="journal article" date="2024" name="Plant J.">
        <title>Genome sequences and population genomics reveal climatic adaptation and genomic divergence between two closely related sweetgum species.</title>
        <authorList>
            <person name="Xu W.Q."/>
            <person name="Ren C.Q."/>
            <person name="Zhang X.Y."/>
            <person name="Comes H.P."/>
            <person name="Liu X.H."/>
            <person name="Li Y.G."/>
            <person name="Kettle C.J."/>
            <person name="Jalonen R."/>
            <person name="Gaisberger H."/>
            <person name="Ma Y.Z."/>
            <person name="Qiu Y.X."/>
        </authorList>
    </citation>
    <scope>NUCLEOTIDE SEQUENCE [LARGE SCALE GENOMIC DNA]</scope>
    <source>
        <strain evidence="1">Hangzhou</strain>
    </source>
</reference>
<evidence type="ECO:0000313" key="2">
    <source>
        <dbReference type="Proteomes" id="UP001415857"/>
    </source>
</evidence>
<dbReference type="AlphaFoldDB" id="A0AAP0SDZ4"/>
<dbReference type="InterPro" id="IPR040256">
    <property type="entry name" value="At4g02000-like"/>
</dbReference>
<evidence type="ECO:0000313" key="1">
    <source>
        <dbReference type="EMBL" id="KAK9293372.1"/>
    </source>
</evidence>
<comment type="caution">
    <text evidence="1">The sequence shown here is derived from an EMBL/GenBank/DDBJ whole genome shotgun (WGS) entry which is preliminary data.</text>
</comment>
<dbReference type="PANTHER" id="PTHR31286">
    <property type="entry name" value="GLYCINE-RICH CELL WALL STRUCTURAL PROTEIN 1.8-LIKE"/>
    <property type="match status" value="1"/>
</dbReference>
<name>A0AAP0SDZ4_LIQFO</name>
<keyword evidence="2" id="KW-1185">Reference proteome</keyword>
<dbReference type="PANTHER" id="PTHR31286:SF99">
    <property type="entry name" value="DUF4283 DOMAIN-CONTAINING PROTEIN"/>
    <property type="match status" value="1"/>
</dbReference>